<name>A0AA88Y9U9_PINIB</name>
<keyword evidence="2" id="KW-1185">Reference proteome</keyword>
<dbReference type="AlphaFoldDB" id="A0AA88Y9U9"/>
<dbReference type="GO" id="GO:0140560">
    <property type="term" value="F:xylosyl alpha-1,3-xylosyltransferase activity"/>
    <property type="evidence" value="ECO:0007669"/>
    <property type="project" value="TreeGrafter"/>
</dbReference>
<gene>
    <name evidence="1" type="ORF">FSP39_008812</name>
</gene>
<dbReference type="InterPro" id="IPR029044">
    <property type="entry name" value="Nucleotide-diphossugar_trans"/>
</dbReference>
<dbReference type="InterPro" id="IPR002495">
    <property type="entry name" value="Glyco_trans_8"/>
</dbReference>
<dbReference type="PANTHER" id="PTHR46612">
    <property type="entry name" value="XYLOSIDE XYLOSYLTRANSFERASE 1"/>
    <property type="match status" value="1"/>
</dbReference>
<dbReference type="Pfam" id="PF01501">
    <property type="entry name" value="Glyco_transf_8"/>
    <property type="match status" value="1"/>
</dbReference>
<dbReference type="Gene3D" id="3.90.550.10">
    <property type="entry name" value="Spore Coat Polysaccharide Biosynthesis Protein SpsA, Chain A"/>
    <property type="match status" value="1"/>
</dbReference>
<comment type="caution">
    <text evidence="1">The sequence shown here is derived from an EMBL/GenBank/DDBJ whole genome shotgun (WGS) entry which is preliminary data.</text>
</comment>
<dbReference type="GO" id="GO:0005789">
    <property type="term" value="C:endoplasmic reticulum membrane"/>
    <property type="evidence" value="ECO:0007669"/>
    <property type="project" value="TreeGrafter"/>
</dbReference>
<dbReference type="EMBL" id="VSWD01000007">
    <property type="protein sequence ID" value="KAK3097344.1"/>
    <property type="molecule type" value="Genomic_DNA"/>
</dbReference>
<proteinExistence type="predicted"/>
<evidence type="ECO:0008006" key="3">
    <source>
        <dbReference type="Google" id="ProtNLM"/>
    </source>
</evidence>
<accession>A0AA88Y9U9</accession>
<evidence type="ECO:0000313" key="1">
    <source>
        <dbReference type="EMBL" id="KAK3097344.1"/>
    </source>
</evidence>
<protein>
    <recommendedName>
        <fullName evidence="3">Xyloside xylosyltransferase 1</fullName>
    </recommendedName>
</protein>
<dbReference type="PANTHER" id="PTHR46612:SF1">
    <property type="entry name" value="XYLOSIDE XYLOSYLTRANSFERASE 1"/>
    <property type="match status" value="1"/>
</dbReference>
<organism evidence="1 2">
    <name type="scientific">Pinctada imbricata</name>
    <name type="common">Atlantic pearl-oyster</name>
    <name type="synonym">Pinctada martensii</name>
    <dbReference type="NCBI Taxonomy" id="66713"/>
    <lineage>
        <taxon>Eukaryota</taxon>
        <taxon>Metazoa</taxon>
        <taxon>Spiralia</taxon>
        <taxon>Lophotrochozoa</taxon>
        <taxon>Mollusca</taxon>
        <taxon>Bivalvia</taxon>
        <taxon>Autobranchia</taxon>
        <taxon>Pteriomorphia</taxon>
        <taxon>Pterioida</taxon>
        <taxon>Pterioidea</taxon>
        <taxon>Pteriidae</taxon>
        <taxon>Pinctada</taxon>
    </lineage>
</organism>
<evidence type="ECO:0000313" key="2">
    <source>
        <dbReference type="Proteomes" id="UP001186944"/>
    </source>
</evidence>
<dbReference type="Proteomes" id="UP001186944">
    <property type="component" value="Unassembled WGS sequence"/>
</dbReference>
<reference evidence="1" key="1">
    <citation type="submission" date="2019-08" db="EMBL/GenBank/DDBJ databases">
        <title>The improved chromosome-level genome for the pearl oyster Pinctada fucata martensii using PacBio sequencing and Hi-C.</title>
        <authorList>
            <person name="Zheng Z."/>
        </authorList>
    </citation>
    <scope>NUCLEOTIDE SEQUENCE</scope>
    <source>
        <strain evidence="1">ZZ-2019</strain>
        <tissue evidence="1">Adductor muscle</tissue>
    </source>
</reference>
<sequence>MAHLNVDKLAEELHEIVKEMQQLFSYKPGAYYADALFFLSIAIHRVIPTSIDRMIMLDADLKFNADISDLYKLFREFTSSNVIGIARENQPVYRHTFSLYRSKHPGTRVGEPPPNGLSGFNSGVLLLHLDHMRKSELYNSVINPDAVRSLTQKYNFKGHLGDQDLFTLLSMEHEELFYFLPCGWNRQLCRWWEDKGYNDVFSSYFECQGHISIYHGNCNTPIPKLDWE</sequence>
<dbReference type="SUPFAM" id="SSF53448">
    <property type="entry name" value="Nucleotide-diphospho-sugar transferases"/>
    <property type="match status" value="1"/>
</dbReference>
<dbReference type="InterPro" id="IPR042465">
    <property type="entry name" value="XXLT1"/>
</dbReference>
<dbReference type="GO" id="GO:0016266">
    <property type="term" value="P:protein O-linked glycosylation via N-acetyl-galactosamine"/>
    <property type="evidence" value="ECO:0007669"/>
    <property type="project" value="TreeGrafter"/>
</dbReference>